<keyword evidence="4" id="KW-0663">Pyridoxal phosphate</keyword>
<dbReference type="InterPro" id="IPR045865">
    <property type="entry name" value="ACT-like_dom_sf"/>
</dbReference>
<dbReference type="Pfam" id="PF00291">
    <property type="entry name" value="PALP"/>
    <property type="match status" value="1"/>
</dbReference>
<dbReference type="OrthoDB" id="9915at2157"/>
<evidence type="ECO:0000259" key="6">
    <source>
        <dbReference type="Pfam" id="PF00291"/>
    </source>
</evidence>
<dbReference type="InterPro" id="IPR005789">
    <property type="entry name" value="Thr_deHydtase_catblc"/>
</dbReference>
<dbReference type="NCBIfam" id="TIGR01127">
    <property type="entry name" value="ilvA_1Cterm"/>
    <property type="match status" value="1"/>
</dbReference>
<protein>
    <recommendedName>
        <fullName evidence="3">threonine ammonia-lyase</fullName>
        <ecNumber evidence="3">4.3.1.19</ecNumber>
    </recommendedName>
</protein>
<dbReference type="PANTHER" id="PTHR48078:SF6">
    <property type="entry name" value="L-THREONINE DEHYDRATASE CATABOLIC TDCB"/>
    <property type="match status" value="1"/>
</dbReference>
<dbReference type="Proteomes" id="UP000248410">
    <property type="component" value="Chromosome"/>
</dbReference>
<dbReference type="Gene3D" id="3.40.50.1100">
    <property type="match status" value="2"/>
</dbReference>
<dbReference type="EMBL" id="CP029288">
    <property type="protein sequence ID" value="AWR97219.1"/>
    <property type="molecule type" value="Genomic_DNA"/>
</dbReference>
<proteinExistence type="inferred from homology"/>
<gene>
    <name evidence="7" type="ORF">DFR86_06360</name>
</gene>
<dbReference type="GO" id="GO:0006565">
    <property type="term" value="P:L-serine catabolic process"/>
    <property type="evidence" value="ECO:0007669"/>
    <property type="project" value="TreeGrafter"/>
</dbReference>
<dbReference type="AlphaFoldDB" id="A0A2U9IMC6"/>
<evidence type="ECO:0000313" key="7">
    <source>
        <dbReference type="EMBL" id="AWR97219.1"/>
    </source>
</evidence>
<dbReference type="InterPro" id="IPR050147">
    <property type="entry name" value="Ser/Thr_Dehydratase"/>
</dbReference>
<organism evidence="7 8">
    <name type="scientific">Acidianus sulfidivorans JP7</name>
    <dbReference type="NCBI Taxonomy" id="619593"/>
    <lineage>
        <taxon>Archaea</taxon>
        <taxon>Thermoproteota</taxon>
        <taxon>Thermoprotei</taxon>
        <taxon>Sulfolobales</taxon>
        <taxon>Sulfolobaceae</taxon>
        <taxon>Acidianus</taxon>
    </lineage>
</organism>
<comment type="cofactor">
    <cofactor evidence="1">
        <name>pyridoxal 5'-phosphate</name>
        <dbReference type="ChEBI" id="CHEBI:597326"/>
    </cofactor>
</comment>
<dbReference type="GeneID" id="36837575"/>
<keyword evidence="8" id="KW-1185">Reference proteome</keyword>
<evidence type="ECO:0000256" key="4">
    <source>
        <dbReference type="ARBA" id="ARBA00022898"/>
    </source>
</evidence>
<dbReference type="InterPro" id="IPR001926">
    <property type="entry name" value="TrpB-like_PALP"/>
</dbReference>
<evidence type="ECO:0000256" key="5">
    <source>
        <dbReference type="ARBA" id="ARBA00023239"/>
    </source>
</evidence>
<dbReference type="SUPFAM" id="SSF55021">
    <property type="entry name" value="ACT-like"/>
    <property type="match status" value="1"/>
</dbReference>
<reference evidence="7 8" key="1">
    <citation type="submission" date="2018-05" db="EMBL/GenBank/DDBJ databases">
        <title>Complete Genome Sequences of Extremely Thermoacidophilic, Metal-Mobilizing Type-Strain Members of the Archaeal Family Sulfolobaceae: Acidianus brierleyi DSM-1651T, Acidianus sulfidivorans DSM-18786T, Metallosphaera hakonensis DSM-7519T, and Metallosphaera prunae DSM-10039T.</title>
        <authorList>
            <person name="Counts J.A."/>
            <person name="Kelly R.M."/>
        </authorList>
    </citation>
    <scope>NUCLEOTIDE SEQUENCE [LARGE SCALE GENOMIC DNA]</scope>
    <source>
        <strain evidence="7 8">JP7</strain>
    </source>
</reference>
<evidence type="ECO:0000256" key="3">
    <source>
        <dbReference type="ARBA" id="ARBA00012096"/>
    </source>
</evidence>
<dbReference type="RefSeq" id="WP_110380109.1">
    <property type="nucleotide sequence ID" value="NZ_CP029288.2"/>
</dbReference>
<sequence>MKYIEYFDTIVKIRDKISSYIHETPLDYSSTFSSMVGAKVYLKMENLQKTGSFKVRGAFSKILSLTDEEKRRGVIAVSAGNHAQGVAYASTTLGIKSTIIMPETAPISKYLATKGYGADVILYGSYLHESMKKAEELIREKNLVMIHPYDDINVILGQGTLGLELLQLHPDYVIVPIGGGGLISGISIAIKAKSENTKIIGVQSSSSPSLKVSKDLGRLVEIEPSYSIADGILVKSPSKLTFDIIENLVDDIVLVDDEEISEAMALLLERAKTIVEGAGAASLAALLSSRIKVKPNQKVVSILSGGNIDMSLLARIMEKYLYKSKRIVKVKVIVPDKPGYLNKVLNYVAKIRGNIIDVIHDRISSDVKPGYTKIYVMFEISSSEAISMLLLDLAKEGIEAKVID</sequence>
<dbReference type="InterPro" id="IPR044561">
    <property type="entry name" value="ACT_ThrD-II-like"/>
</dbReference>
<dbReference type="EC" id="4.3.1.19" evidence="3"/>
<dbReference type="CDD" id="cd04886">
    <property type="entry name" value="ACT_ThrD-II-like"/>
    <property type="match status" value="1"/>
</dbReference>
<accession>A0A2U9IMC6</accession>
<evidence type="ECO:0000256" key="2">
    <source>
        <dbReference type="ARBA" id="ARBA00010869"/>
    </source>
</evidence>
<dbReference type="GO" id="GO:0009097">
    <property type="term" value="P:isoleucine biosynthetic process"/>
    <property type="evidence" value="ECO:0007669"/>
    <property type="project" value="TreeGrafter"/>
</dbReference>
<dbReference type="PANTHER" id="PTHR48078">
    <property type="entry name" value="THREONINE DEHYDRATASE, MITOCHONDRIAL-RELATED"/>
    <property type="match status" value="1"/>
</dbReference>
<comment type="similarity">
    <text evidence="2">Belongs to the serine/threonine dehydratase family.</text>
</comment>
<dbReference type="FunFam" id="3.40.50.1100:FF:000007">
    <property type="entry name" value="L-threonine dehydratase catabolic TdcB"/>
    <property type="match status" value="1"/>
</dbReference>
<evidence type="ECO:0000313" key="8">
    <source>
        <dbReference type="Proteomes" id="UP000248410"/>
    </source>
</evidence>
<dbReference type="SUPFAM" id="SSF53686">
    <property type="entry name" value="Tryptophan synthase beta subunit-like PLP-dependent enzymes"/>
    <property type="match status" value="1"/>
</dbReference>
<dbReference type="GO" id="GO:0006567">
    <property type="term" value="P:L-threonine catabolic process"/>
    <property type="evidence" value="ECO:0007669"/>
    <property type="project" value="InterPro"/>
</dbReference>
<dbReference type="KEGG" id="asul:DFR86_06360"/>
<name>A0A2U9IMC6_9CREN</name>
<dbReference type="GO" id="GO:0004794">
    <property type="term" value="F:threonine deaminase activity"/>
    <property type="evidence" value="ECO:0007669"/>
    <property type="project" value="UniProtKB-EC"/>
</dbReference>
<feature type="domain" description="Tryptophan synthase beta chain-like PALP" evidence="6">
    <location>
        <begin position="18"/>
        <end position="305"/>
    </location>
</feature>
<dbReference type="CDD" id="cd01562">
    <property type="entry name" value="Thr-dehyd"/>
    <property type="match status" value="1"/>
</dbReference>
<keyword evidence="5 7" id="KW-0456">Lyase</keyword>
<dbReference type="GO" id="GO:0003941">
    <property type="term" value="F:L-serine ammonia-lyase activity"/>
    <property type="evidence" value="ECO:0007669"/>
    <property type="project" value="TreeGrafter"/>
</dbReference>
<dbReference type="InterPro" id="IPR036052">
    <property type="entry name" value="TrpB-like_PALP_sf"/>
</dbReference>
<evidence type="ECO:0000256" key="1">
    <source>
        <dbReference type="ARBA" id="ARBA00001933"/>
    </source>
</evidence>